<dbReference type="PROSITE" id="PS51996">
    <property type="entry name" value="TR_MART"/>
    <property type="match status" value="1"/>
</dbReference>
<sequence>MASNTIQKSFTDVEDDQAGYYHIVWLDEHVNNFYNQRKLKKFGEIDRTIKSFTNTEEFIAYIRQQDAKQTMVYIIFIVSGALSKVIPTIEKYKCILAIFIFCTNIDDYEHLKYDKLRAICTDANELINCMELLIARNNRTIDFSIMPDQSSTNSNSIPSKDQYPIRNLTDDQASFLWFNQMHKFMITLENDDETKAKAEMIENSRKQFKERSGMLNKINEFNNQSLIEDQQNAIFCYTDNSFIYEYTNTVLREENISQVYSCRYIIKLLCRQLKEQHEQFIKEYNRKSKKKSLLRLYRGQPLKLEYIHLLRTNINSLISLNGFVSTTKDKDVAMNFIRHNMQKDLKPVLMKIDIDMTSEHSVAFADISNISKFPDEQEVLLSIGSIFRVKSVQFDDKQQIYIIHLSLSQQDQLTVIKYIEQTYANNVNSDDLSILFGKLLFDMGKCESAFTYFSDALKRLSDNNNRIRATYLNNIGICYNEMGDRNEALKCYKKALDIYEQTNNIRGIGACQHNIASIYYVRRDYNKASSLALKALNIRQNSVEQASTHDLLGCIYLASFNTDAAKDHFEQALILRLRSLKEINPYHPDIGISYHNLGKVNEKQFKYNEAKENYSRAAEIYRHNFPQTHPWIKEIKECLERIRKQ</sequence>
<comment type="catalytic activity">
    <reaction evidence="7 9">
        <text>L-arginyl-[protein] + NAD(+) = N(omega)-(ADP-D-ribosyl)-L-arginyl-[protein] + nicotinamide + H(+)</text>
        <dbReference type="Rhea" id="RHEA:19149"/>
        <dbReference type="Rhea" id="RHEA-COMP:10532"/>
        <dbReference type="Rhea" id="RHEA-COMP:15087"/>
        <dbReference type="ChEBI" id="CHEBI:15378"/>
        <dbReference type="ChEBI" id="CHEBI:17154"/>
        <dbReference type="ChEBI" id="CHEBI:29965"/>
        <dbReference type="ChEBI" id="CHEBI:57540"/>
        <dbReference type="ChEBI" id="CHEBI:142554"/>
        <dbReference type="EC" id="2.4.2.31"/>
    </reaction>
</comment>
<dbReference type="PANTHER" id="PTHR45641:SF19">
    <property type="entry name" value="NEPHROCYSTIN-3"/>
    <property type="match status" value="1"/>
</dbReference>
<evidence type="ECO:0000313" key="10">
    <source>
        <dbReference type="EMBL" id="CAF1205618.1"/>
    </source>
</evidence>
<reference evidence="10" key="1">
    <citation type="submission" date="2021-02" db="EMBL/GenBank/DDBJ databases">
        <authorList>
            <person name="Nowell W R."/>
        </authorList>
    </citation>
    <scope>NUCLEOTIDE SEQUENCE</scope>
</reference>
<dbReference type="SMART" id="SM00028">
    <property type="entry name" value="TPR"/>
    <property type="match status" value="5"/>
</dbReference>
<dbReference type="AlphaFoldDB" id="A0A814WSE7"/>
<evidence type="ECO:0000313" key="13">
    <source>
        <dbReference type="Proteomes" id="UP000663889"/>
    </source>
</evidence>
<keyword evidence="4" id="KW-0548">Nucleotidyltransferase</keyword>
<dbReference type="SUPFAM" id="SSF48452">
    <property type="entry name" value="TPR-like"/>
    <property type="match status" value="1"/>
</dbReference>
<dbReference type="Pfam" id="PF13181">
    <property type="entry name" value="TPR_8"/>
    <property type="match status" value="1"/>
</dbReference>
<dbReference type="Pfam" id="PF13424">
    <property type="entry name" value="TPR_12"/>
    <property type="match status" value="2"/>
</dbReference>
<organism evidence="10 13">
    <name type="scientific">Rotaria sordida</name>
    <dbReference type="NCBI Taxonomy" id="392033"/>
    <lineage>
        <taxon>Eukaryota</taxon>
        <taxon>Metazoa</taxon>
        <taxon>Spiralia</taxon>
        <taxon>Gnathifera</taxon>
        <taxon>Rotifera</taxon>
        <taxon>Eurotatoria</taxon>
        <taxon>Bdelloidea</taxon>
        <taxon>Philodinida</taxon>
        <taxon>Philodinidae</taxon>
        <taxon>Rotaria</taxon>
    </lineage>
</organism>
<dbReference type="Gene3D" id="3.90.176.10">
    <property type="entry name" value="Toxin ADP-ribosyltransferase, Chain A, domain 1"/>
    <property type="match status" value="1"/>
</dbReference>
<accession>A0A814WSE7</accession>
<dbReference type="Proteomes" id="UP000663889">
    <property type="component" value="Unassembled WGS sequence"/>
</dbReference>
<comment type="similarity">
    <text evidence="1 9">Belongs to the Arg-specific ADP-ribosyltransferase family.</text>
</comment>
<dbReference type="PROSITE" id="PS50005">
    <property type="entry name" value="TPR"/>
    <property type="match status" value="2"/>
</dbReference>
<keyword evidence="9" id="KW-0520">NAD</keyword>
<evidence type="ECO:0000256" key="3">
    <source>
        <dbReference type="ARBA" id="ARBA00022679"/>
    </source>
</evidence>
<dbReference type="PANTHER" id="PTHR45641">
    <property type="entry name" value="TETRATRICOPEPTIDE REPEAT PROTEIN (AFU_ORTHOLOGUE AFUA_6G03870)"/>
    <property type="match status" value="1"/>
</dbReference>
<keyword evidence="6 8" id="KW-0802">TPR repeat</keyword>
<dbReference type="EMBL" id="CAJOBE010005216">
    <property type="protein sequence ID" value="CAF3965030.1"/>
    <property type="molecule type" value="Genomic_DNA"/>
</dbReference>
<evidence type="ECO:0000313" key="12">
    <source>
        <dbReference type="EMBL" id="CAF4153351.1"/>
    </source>
</evidence>
<comment type="caution">
    <text evidence="10">The sequence shown here is derived from an EMBL/GenBank/DDBJ whole genome shotgun (WGS) entry which is preliminary data.</text>
</comment>
<keyword evidence="5" id="KW-0677">Repeat</keyword>
<proteinExistence type="inferred from homology"/>
<evidence type="ECO:0000313" key="11">
    <source>
        <dbReference type="EMBL" id="CAF3965030.1"/>
    </source>
</evidence>
<name>A0A814WSE7_9BILA</name>
<evidence type="ECO:0000256" key="4">
    <source>
        <dbReference type="ARBA" id="ARBA00022695"/>
    </source>
</evidence>
<dbReference type="InterPro" id="IPR000768">
    <property type="entry name" value="ART"/>
</dbReference>
<dbReference type="SUPFAM" id="SSF56399">
    <property type="entry name" value="ADP-ribosylation"/>
    <property type="match status" value="1"/>
</dbReference>
<keyword evidence="9" id="KW-0521">NADP</keyword>
<dbReference type="EC" id="2.4.2.31" evidence="9"/>
<evidence type="ECO:0000256" key="7">
    <source>
        <dbReference type="ARBA" id="ARBA00047597"/>
    </source>
</evidence>
<evidence type="ECO:0000256" key="8">
    <source>
        <dbReference type="PROSITE-ProRule" id="PRU00339"/>
    </source>
</evidence>
<keyword evidence="2 9" id="KW-0328">Glycosyltransferase</keyword>
<evidence type="ECO:0000256" key="1">
    <source>
        <dbReference type="ARBA" id="ARBA00009558"/>
    </source>
</evidence>
<evidence type="ECO:0000256" key="6">
    <source>
        <dbReference type="ARBA" id="ARBA00022803"/>
    </source>
</evidence>
<evidence type="ECO:0000256" key="5">
    <source>
        <dbReference type="ARBA" id="ARBA00022737"/>
    </source>
</evidence>
<gene>
    <name evidence="11" type="ORF">FNK824_LOCUS24004</name>
    <name evidence="12" type="ORF">OTI717_LOCUS36341</name>
    <name evidence="10" type="ORF">SEV965_LOCUS21389</name>
</gene>
<dbReference type="Proteomes" id="UP000663874">
    <property type="component" value="Unassembled WGS sequence"/>
</dbReference>
<evidence type="ECO:0000256" key="9">
    <source>
        <dbReference type="RuleBase" id="RU361228"/>
    </source>
</evidence>
<evidence type="ECO:0000256" key="2">
    <source>
        <dbReference type="ARBA" id="ARBA00022676"/>
    </source>
</evidence>
<dbReference type="EMBL" id="CAJOAX010015280">
    <property type="protein sequence ID" value="CAF4153351.1"/>
    <property type="molecule type" value="Genomic_DNA"/>
</dbReference>
<protein>
    <recommendedName>
        <fullName evidence="9">NAD(P)(+)--arginine ADP-ribosyltransferase</fullName>
        <ecNumber evidence="9">2.4.2.31</ecNumber>
    </recommendedName>
    <alternativeName>
        <fullName evidence="9">Mono(ADP-ribosyl)transferase</fullName>
    </alternativeName>
</protein>
<dbReference type="GO" id="GO:0106274">
    <property type="term" value="F:NAD+-protein-arginine ADP-ribosyltransferase activity"/>
    <property type="evidence" value="ECO:0007669"/>
    <property type="project" value="UniProtKB-EC"/>
</dbReference>
<feature type="repeat" description="TPR" evidence="8">
    <location>
        <begin position="469"/>
        <end position="502"/>
    </location>
</feature>
<dbReference type="EMBL" id="CAJNOU010001445">
    <property type="protein sequence ID" value="CAF1205618.1"/>
    <property type="molecule type" value="Genomic_DNA"/>
</dbReference>
<dbReference type="InterPro" id="IPR011990">
    <property type="entry name" value="TPR-like_helical_dom_sf"/>
</dbReference>
<dbReference type="Proteomes" id="UP000663823">
    <property type="component" value="Unassembled WGS sequence"/>
</dbReference>
<keyword evidence="3 9" id="KW-0808">Transferase</keyword>
<dbReference type="Gene3D" id="1.25.40.10">
    <property type="entry name" value="Tetratricopeptide repeat domain"/>
    <property type="match status" value="2"/>
</dbReference>
<feature type="repeat" description="TPR" evidence="8">
    <location>
        <begin position="591"/>
        <end position="624"/>
    </location>
</feature>
<dbReference type="GO" id="GO:0016779">
    <property type="term" value="F:nucleotidyltransferase activity"/>
    <property type="evidence" value="ECO:0007669"/>
    <property type="project" value="UniProtKB-KW"/>
</dbReference>
<dbReference type="InterPro" id="IPR019734">
    <property type="entry name" value="TPR_rpt"/>
</dbReference>
<dbReference type="Pfam" id="PF01129">
    <property type="entry name" value="ART"/>
    <property type="match status" value="1"/>
</dbReference>